<dbReference type="EMBL" id="ML170160">
    <property type="protein sequence ID" value="TDL26979.1"/>
    <property type="molecule type" value="Genomic_DNA"/>
</dbReference>
<keyword evidence="10" id="KW-0961">Cell wall biogenesis/degradation</keyword>
<dbReference type="VEuPathDB" id="FungiDB:BD410DRAFT_836068"/>
<dbReference type="PANTHER" id="PTHR16631:SF17">
    <property type="entry name" value="GLUCAN ENDO-1,3-BETA-GLUCOSIDASE BTGC"/>
    <property type="match status" value="1"/>
</dbReference>
<evidence type="ECO:0000313" key="15">
    <source>
        <dbReference type="EMBL" id="TDL26979.1"/>
    </source>
</evidence>
<comment type="function">
    <text evidence="12">Glucanases play a role in cell expansion during growth, in cell-cell fusion during mating, and in spore release during sporulation. This enzyme may be involved in beta-glucan degradation. Active on laminarin and lichenan.</text>
</comment>
<dbReference type="GO" id="GO:0071555">
    <property type="term" value="P:cell wall organization"/>
    <property type="evidence" value="ECO:0007669"/>
    <property type="project" value="UniProtKB-KW"/>
</dbReference>
<evidence type="ECO:0000256" key="5">
    <source>
        <dbReference type="ARBA" id="ARBA00022475"/>
    </source>
</evidence>
<reference evidence="15 16" key="1">
    <citation type="submission" date="2018-06" db="EMBL/GenBank/DDBJ databases">
        <title>A transcriptomic atlas of mushroom development highlights an independent origin of complex multicellularity.</title>
        <authorList>
            <consortium name="DOE Joint Genome Institute"/>
            <person name="Krizsan K."/>
            <person name="Almasi E."/>
            <person name="Merenyi Z."/>
            <person name="Sahu N."/>
            <person name="Viragh M."/>
            <person name="Koszo T."/>
            <person name="Mondo S."/>
            <person name="Kiss B."/>
            <person name="Balint B."/>
            <person name="Kues U."/>
            <person name="Barry K."/>
            <person name="Hegedus J.C."/>
            <person name="Henrissat B."/>
            <person name="Johnson J."/>
            <person name="Lipzen A."/>
            <person name="Ohm R."/>
            <person name="Nagy I."/>
            <person name="Pangilinan J."/>
            <person name="Yan J."/>
            <person name="Xiong Y."/>
            <person name="Grigoriev I.V."/>
            <person name="Hibbett D.S."/>
            <person name="Nagy L.G."/>
        </authorList>
    </citation>
    <scope>NUCLEOTIDE SEQUENCE [LARGE SCALE GENOMIC DNA]</scope>
    <source>
        <strain evidence="15 16">SZMC22713</strain>
    </source>
</reference>
<dbReference type="GO" id="GO:0009986">
    <property type="term" value="C:cell surface"/>
    <property type="evidence" value="ECO:0007669"/>
    <property type="project" value="TreeGrafter"/>
</dbReference>
<dbReference type="OrthoDB" id="77201at2759"/>
<evidence type="ECO:0000256" key="8">
    <source>
        <dbReference type="ARBA" id="ARBA00023180"/>
    </source>
</evidence>
<sequence length="321" mass="35153">MSGIDVKRSSRMEQIKAMYGFSGFVYALDNCPSVNALTSDFTKMKAAGARTVITFDECNKDGYYGGAVFNLSLFLKLDQHIFKIDVIKAAGSARMSIIPLVWTLCNPGQTWQSTVVPKIKQITQAVIGNPGPVLAVAMGDEPLFDHDAGDPSTLAKAIMQMKSDFKNAGIPDIPVSISDMAYGWQSGGDVSSVVTAVDFFMINNFPYFGSKAESGGSDSTWKSFTSDITYFQKMANGKPLLVTQTGWPSAKGEWSSNSKNVVVSVESSQGFWALLDSHCEDFFKKNNIGWMWRSWDDTISGWGVLKSDGTKKWDFSAKQTC</sequence>
<evidence type="ECO:0000313" key="16">
    <source>
        <dbReference type="Proteomes" id="UP000294933"/>
    </source>
</evidence>
<keyword evidence="5" id="KW-1003">Cell membrane</keyword>
<dbReference type="GO" id="GO:0005576">
    <property type="term" value="C:extracellular region"/>
    <property type="evidence" value="ECO:0007669"/>
    <property type="project" value="TreeGrafter"/>
</dbReference>
<comment type="catalytic activity">
    <reaction evidence="1">
        <text>Hydrolysis of (1-&gt;3)-beta-D-glucosidic linkages in (1-&gt;3)-beta-D-glucans.</text>
        <dbReference type="EC" id="3.2.1.39"/>
    </reaction>
</comment>
<evidence type="ECO:0000256" key="10">
    <source>
        <dbReference type="ARBA" id="ARBA00023316"/>
    </source>
</evidence>
<comment type="similarity">
    <text evidence="3">Belongs to the glycosyl hydrolase 17 family.</text>
</comment>
<evidence type="ECO:0000256" key="12">
    <source>
        <dbReference type="ARBA" id="ARBA00037649"/>
    </source>
</evidence>
<evidence type="ECO:0000256" key="3">
    <source>
        <dbReference type="ARBA" id="ARBA00008773"/>
    </source>
</evidence>
<accession>A0A4Y7QJG5</accession>
<name>A0A4Y7QJG5_9AGAM</name>
<dbReference type="Gene3D" id="3.20.20.80">
    <property type="entry name" value="Glycosidases"/>
    <property type="match status" value="1"/>
</dbReference>
<keyword evidence="16" id="KW-1185">Reference proteome</keyword>
<evidence type="ECO:0000256" key="9">
    <source>
        <dbReference type="ARBA" id="ARBA00023277"/>
    </source>
</evidence>
<dbReference type="GO" id="GO:0000272">
    <property type="term" value="P:polysaccharide catabolic process"/>
    <property type="evidence" value="ECO:0007669"/>
    <property type="project" value="UniProtKB-KW"/>
</dbReference>
<comment type="subcellular location">
    <subcellularLocation>
        <location evidence="2">Cell membrane</location>
        <topology evidence="2">Single-pass type II membrane protein</topology>
    </subcellularLocation>
</comment>
<dbReference type="PANTHER" id="PTHR16631">
    <property type="entry name" value="GLUCAN 1,3-BETA-GLUCOSIDASE"/>
    <property type="match status" value="1"/>
</dbReference>
<dbReference type="Proteomes" id="UP000294933">
    <property type="component" value="Unassembled WGS sequence"/>
</dbReference>
<dbReference type="GO" id="GO:0042973">
    <property type="term" value="F:glucan endo-1,3-beta-D-glucosidase activity"/>
    <property type="evidence" value="ECO:0007669"/>
    <property type="project" value="UniProtKB-EC"/>
</dbReference>
<keyword evidence="7" id="KW-0472">Membrane</keyword>
<protein>
    <recommendedName>
        <fullName evidence="4">glucan endo-1,3-beta-D-glucosidase</fullName>
        <ecNumber evidence="4">3.2.1.39</ecNumber>
    </recommendedName>
    <alternativeName>
        <fullName evidence="14">Endo-1,3-beta-glucanase btgC</fullName>
    </alternativeName>
    <alternativeName>
        <fullName evidence="13">Laminarinase btgC</fullName>
    </alternativeName>
</protein>
<gene>
    <name evidence="15" type="ORF">BD410DRAFT_836068</name>
</gene>
<keyword evidence="8" id="KW-0325">Glycoprotein</keyword>
<evidence type="ECO:0000256" key="1">
    <source>
        <dbReference type="ARBA" id="ARBA00000382"/>
    </source>
</evidence>
<dbReference type="EC" id="3.2.1.39" evidence="4"/>
<keyword evidence="6 15" id="KW-0378">Hydrolase</keyword>
<dbReference type="InterPro" id="IPR017853">
    <property type="entry name" value="GH"/>
</dbReference>
<evidence type="ECO:0000256" key="6">
    <source>
        <dbReference type="ARBA" id="ARBA00022801"/>
    </source>
</evidence>
<dbReference type="InterPro" id="IPR050732">
    <property type="entry name" value="Beta-glucan_modifiers"/>
</dbReference>
<dbReference type="GO" id="GO:0005886">
    <property type="term" value="C:plasma membrane"/>
    <property type="evidence" value="ECO:0007669"/>
    <property type="project" value="UniProtKB-SubCell"/>
</dbReference>
<evidence type="ECO:0000256" key="7">
    <source>
        <dbReference type="ARBA" id="ARBA00023136"/>
    </source>
</evidence>
<dbReference type="AlphaFoldDB" id="A0A4Y7QJG5"/>
<keyword evidence="9" id="KW-0119">Carbohydrate metabolism</keyword>
<dbReference type="GO" id="GO:0009277">
    <property type="term" value="C:fungal-type cell wall"/>
    <property type="evidence" value="ECO:0007669"/>
    <property type="project" value="TreeGrafter"/>
</dbReference>
<organism evidence="15 16">
    <name type="scientific">Rickenella mellea</name>
    <dbReference type="NCBI Taxonomy" id="50990"/>
    <lineage>
        <taxon>Eukaryota</taxon>
        <taxon>Fungi</taxon>
        <taxon>Dikarya</taxon>
        <taxon>Basidiomycota</taxon>
        <taxon>Agaricomycotina</taxon>
        <taxon>Agaricomycetes</taxon>
        <taxon>Hymenochaetales</taxon>
        <taxon>Rickenellaceae</taxon>
        <taxon>Rickenella</taxon>
    </lineage>
</organism>
<evidence type="ECO:0000256" key="4">
    <source>
        <dbReference type="ARBA" id="ARBA00012780"/>
    </source>
</evidence>
<dbReference type="SUPFAM" id="SSF51445">
    <property type="entry name" value="(Trans)glycosidases"/>
    <property type="match status" value="1"/>
</dbReference>
<evidence type="ECO:0000256" key="11">
    <source>
        <dbReference type="ARBA" id="ARBA00023326"/>
    </source>
</evidence>
<evidence type="ECO:0000256" key="13">
    <source>
        <dbReference type="ARBA" id="ARBA00042373"/>
    </source>
</evidence>
<evidence type="ECO:0000256" key="2">
    <source>
        <dbReference type="ARBA" id="ARBA00004401"/>
    </source>
</evidence>
<proteinExistence type="inferred from homology"/>
<evidence type="ECO:0000256" key="14">
    <source>
        <dbReference type="ARBA" id="ARBA00043078"/>
    </source>
</evidence>
<keyword evidence="11" id="KW-0624">Polysaccharide degradation</keyword>